<name>A0A9D1G6Z7_9FIRM</name>
<reference evidence="5" key="2">
    <citation type="journal article" date="2021" name="PeerJ">
        <title>Extensive microbial diversity within the chicken gut microbiome revealed by metagenomics and culture.</title>
        <authorList>
            <person name="Gilroy R."/>
            <person name="Ravi A."/>
            <person name="Getino M."/>
            <person name="Pursley I."/>
            <person name="Horton D.L."/>
            <person name="Alikhan N.F."/>
            <person name="Baker D."/>
            <person name="Gharbi K."/>
            <person name="Hall N."/>
            <person name="Watson M."/>
            <person name="Adriaenssens E.M."/>
            <person name="Foster-Nyarko E."/>
            <person name="Jarju S."/>
            <person name="Secka A."/>
            <person name="Antonio M."/>
            <person name="Oren A."/>
            <person name="Chaudhuri R.R."/>
            <person name="La Ragione R."/>
            <person name="Hildebrand F."/>
            <person name="Pallen M.J."/>
        </authorList>
    </citation>
    <scope>NUCLEOTIDE SEQUENCE</scope>
    <source>
        <strain evidence="5">ChiHecec3B27-6122</strain>
    </source>
</reference>
<dbReference type="GO" id="GO:0016787">
    <property type="term" value="F:hydrolase activity"/>
    <property type="evidence" value="ECO:0007669"/>
    <property type="project" value="UniProtKB-KW"/>
</dbReference>
<keyword evidence="2" id="KW-0677">Repeat</keyword>
<dbReference type="Gene3D" id="3.60.21.10">
    <property type="match status" value="1"/>
</dbReference>
<dbReference type="InterPro" id="IPR029052">
    <property type="entry name" value="Metallo-depent_PP-like"/>
</dbReference>
<evidence type="ECO:0000313" key="6">
    <source>
        <dbReference type="Proteomes" id="UP000886876"/>
    </source>
</evidence>
<dbReference type="InterPro" id="IPR008334">
    <property type="entry name" value="5'-Nucleotdase_C"/>
</dbReference>
<comment type="caution">
    <text evidence="5">The sequence shown here is derived from an EMBL/GenBank/DDBJ whole genome shotgun (WGS) entry which is preliminary data.</text>
</comment>
<evidence type="ECO:0000256" key="1">
    <source>
        <dbReference type="ARBA" id="ARBA00022729"/>
    </source>
</evidence>
<dbReference type="SUPFAM" id="SSF56300">
    <property type="entry name" value="Metallo-dependent phosphatases"/>
    <property type="match status" value="1"/>
</dbReference>
<dbReference type="Pfam" id="PF02872">
    <property type="entry name" value="5_nucleotid_C"/>
    <property type="match status" value="1"/>
</dbReference>
<evidence type="ECO:0000313" key="5">
    <source>
        <dbReference type="EMBL" id="HIS98311.1"/>
    </source>
</evidence>
<dbReference type="EMBL" id="DVJS01000254">
    <property type="protein sequence ID" value="HIS98311.1"/>
    <property type="molecule type" value="Genomic_DNA"/>
</dbReference>
<evidence type="ECO:0000256" key="3">
    <source>
        <dbReference type="RuleBase" id="RU362119"/>
    </source>
</evidence>
<feature type="chain" id="PRO_5039757553" evidence="3">
    <location>
        <begin position="24"/>
        <end position="726"/>
    </location>
</feature>
<feature type="domain" description="SLH" evidence="4">
    <location>
        <begin position="542"/>
        <end position="605"/>
    </location>
</feature>
<proteinExistence type="inferred from homology"/>
<keyword evidence="1 3" id="KW-0732">Signal</keyword>
<dbReference type="InterPro" id="IPR006179">
    <property type="entry name" value="5_nucleotidase/apyrase"/>
</dbReference>
<dbReference type="Proteomes" id="UP000886876">
    <property type="component" value="Unassembled WGS sequence"/>
</dbReference>
<keyword evidence="3" id="KW-0547">Nucleotide-binding</keyword>
<dbReference type="Gene3D" id="3.90.780.10">
    <property type="entry name" value="5'-Nucleotidase, C-terminal domain"/>
    <property type="match status" value="1"/>
</dbReference>
<keyword evidence="3" id="KW-0378">Hydrolase</keyword>
<evidence type="ECO:0000256" key="2">
    <source>
        <dbReference type="ARBA" id="ARBA00022737"/>
    </source>
</evidence>
<feature type="domain" description="SLH" evidence="4">
    <location>
        <begin position="669"/>
        <end position="726"/>
    </location>
</feature>
<feature type="domain" description="SLH" evidence="4">
    <location>
        <begin position="606"/>
        <end position="667"/>
    </location>
</feature>
<dbReference type="Pfam" id="PF00149">
    <property type="entry name" value="Metallophos"/>
    <property type="match status" value="1"/>
</dbReference>
<dbReference type="PROSITE" id="PS51272">
    <property type="entry name" value="SLH"/>
    <property type="match status" value="3"/>
</dbReference>
<dbReference type="SUPFAM" id="SSF55816">
    <property type="entry name" value="5'-nucleotidase (syn. UDP-sugar hydrolase), C-terminal domain"/>
    <property type="match status" value="1"/>
</dbReference>
<dbReference type="GO" id="GO:0000166">
    <property type="term" value="F:nucleotide binding"/>
    <property type="evidence" value="ECO:0007669"/>
    <property type="project" value="UniProtKB-KW"/>
</dbReference>
<dbReference type="PANTHER" id="PTHR11575">
    <property type="entry name" value="5'-NUCLEOTIDASE-RELATED"/>
    <property type="match status" value="1"/>
</dbReference>
<protein>
    <submittedName>
        <fullName evidence="5">5'-nucleotidase C-terminal domain-containing protein</fullName>
    </submittedName>
</protein>
<dbReference type="PANTHER" id="PTHR11575:SF24">
    <property type="entry name" value="5'-NUCLEOTIDASE"/>
    <property type="match status" value="1"/>
</dbReference>
<comment type="similarity">
    <text evidence="3">Belongs to the 5'-nucleotidase family.</text>
</comment>
<dbReference type="GO" id="GO:0009166">
    <property type="term" value="P:nucleotide catabolic process"/>
    <property type="evidence" value="ECO:0007669"/>
    <property type="project" value="InterPro"/>
</dbReference>
<dbReference type="InterPro" id="IPR001119">
    <property type="entry name" value="SLH_dom"/>
</dbReference>
<reference evidence="5" key="1">
    <citation type="submission" date="2020-10" db="EMBL/GenBank/DDBJ databases">
        <authorList>
            <person name="Gilroy R."/>
        </authorList>
    </citation>
    <scope>NUCLEOTIDE SEQUENCE</scope>
    <source>
        <strain evidence="5">ChiHecec3B27-6122</strain>
    </source>
</reference>
<evidence type="ECO:0000259" key="4">
    <source>
        <dbReference type="PROSITE" id="PS51272"/>
    </source>
</evidence>
<dbReference type="InterPro" id="IPR036907">
    <property type="entry name" value="5'-Nucleotdase_C_sf"/>
</dbReference>
<feature type="signal peptide" evidence="3">
    <location>
        <begin position="1"/>
        <end position="23"/>
    </location>
</feature>
<dbReference type="AlphaFoldDB" id="A0A9D1G6Z7"/>
<sequence length="726" mass="77793">MKKLLSLFLVLALVFSLCVGVLADEPAAENELAGKIVILHTNDVHGGYDQGITYAGLAAYKDELLKSTEYVTLVDAGDFSQGSTMATLSSGEYLIQLMNAVGYDFVVPGNHEFDYGMAKALENLNALDATVLACNFVDLKTEKPVFEGYKVVSYGETKVAFVGISTPETYTKSTPTYFQDENGNYIYSFCEDELYATVQASVDAAIAEGANYVVAIGHMGVDEQSAPWMSRDVIANTTGIDAFIDGHSHSTIAGEVVKNKAGEDVVLNQTGTKLANVGQIVIDPAADTVTASLVSEYDGVDQTVADLVATIEASYKEVTSEVVAKSEVKLVATKEDGSWAVRSGETNLGDLVADAYRVVMGADIGLMNGGGIRADIDAGDVTIEDILNVMTFGNMATVVKASGQQILDCLEMGASAYPGLSGGFTHVSGLTYTIDATIESSVKTDAQGNFASVDGEYRVKDVKVGGEALDLDKIYTVACHSYWLTAYGDGMTMFKGAEIVSEKHEIYVDNEMLLKYITENLNGVITAEQYGEPQGRITIVEEAPVFTDVAEDAWYYEAVMTAYEKGIMDGTAEGVFSPMTSVNRAMLVTMLYRLEGEPEVEGKVSEVFTDCNDDAYYANAVLWAYNNGIVSGRGEASYQPLSTLTREEMAVILYNYMKYKGADEVTEPELAYTDADAVSSWALAAVDYCTDTGLMTGVTDTTFNPAGSATRAMGATVMVRIIDAAA</sequence>
<gene>
    <name evidence="5" type="ORF">IAD42_10065</name>
</gene>
<organism evidence="5 6">
    <name type="scientific">Candidatus Scatomorpha pullistercoris</name>
    <dbReference type="NCBI Taxonomy" id="2840929"/>
    <lineage>
        <taxon>Bacteria</taxon>
        <taxon>Bacillati</taxon>
        <taxon>Bacillota</taxon>
        <taxon>Clostridia</taxon>
        <taxon>Eubacteriales</taxon>
        <taxon>Candidatus Scatomorpha</taxon>
    </lineage>
</organism>
<dbReference type="InterPro" id="IPR004843">
    <property type="entry name" value="Calcineurin-like_PHP"/>
</dbReference>
<dbReference type="Pfam" id="PF00395">
    <property type="entry name" value="SLH"/>
    <property type="match status" value="3"/>
</dbReference>
<accession>A0A9D1G6Z7</accession>
<dbReference type="PRINTS" id="PR01607">
    <property type="entry name" value="APYRASEFAMLY"/>
</dbReference>